<organism evidence="2 3">
    <name type="scientific">Parnassius apollo</name>
    <name type="common">Apollo butterfly</name>
    <name type="synonym">Papilio apollo</name>
    <dbReference type="NCBI Taxonomy" id="110799"/>
    <lineage>
        <taxon>Eukaryota</taxon>
        <taxon>Metazoa</taxon>
        <taxon>Ecdysozoa</taxon>
        <taxon>Arthropoda</taxon>
        <taxon>Hexapoda</taxon>
        <taxon>Insecta</taxon>
        <taxon>Pterygota</taxon>
        <taxon>Neoptera</taxon>
        <taxon>Endopterygota</taxon>
        <taxon>Lepidoptera</taxon>
        <taxon>Glossata</taxon>
        <taxon>Ditrysia</taxon>
        <taxon>Papilionoidea</taxon>
        <taxon>Papilionidae</taxon>
        <taxon>Parnassiinae</taxon>
        <taxon>Parnassini</taxon>
        <taxon>Parnassius</taxon>
        <taxon>Parnassius</taxon>
    </lineage>
</organism>
<dbReference type="EMBL" id="CAJQZP010001262">
    <property type="protein sequence ID" value="CAG5033994.1"/>
    <property type="molecule type" value="Genomic_DNA"/>
</dbReference>
<keyword evidence="3" id="KW-1185">Reference proteome</keyword>
<dbReference type="GO" id="GO:0000786">
    <property type="term" value="C:nucleosome"/>
    <property type="evidence" value="ECO:0007669"/>
    <property type="project" value="InterPro"/>
</dbReference>
<sequence length="72" mass="8123">MAPLEISENIKTISEKHRIVDTKASNQRLVREIAQDFKTDLKLPSSAVKAVPEASEANLVGLFEDVYMRHSR</sequence>
<dbReference type="PANTHER" id="PTHR11426">
    <property type="entry name" value="HISTONE H3"/>
    <property type="match status" value="1"/>
</dbReference>
<evidence type="ECO:0000313" key="3">
    <source>
        <dbReference type="Proteomes" id="UP000691718"/>
    </source>
</evidence>
<dbReference type="InterPro" id="IPR000164">
    <property type="entry name" value="Histone_H3/CENP-A"/>
</dbReference>
<evidence type="ECO:0000313" key="2">
    <source>
        <dbReference type="EMBL" id="CAG5033994.1"/>
    </source>
</evidence>
<protein>
    <submittedName>
        <fullName evidence="2">(apollo) hypothetical protein</fullName>
    </submittedName>
</protein>
<dbReference type="GO" id="GO:0003677">
    <property type="term" value="F:DNA binding"/>
    <property type="evidence" value="ECO:0007669"/>
    <property type="project" value="InterPro"/>
</dbReference>
<dbReference type="OrthoDB" id="7167860at2759"/>
<proteinExistence type="predicted"/>
<dbReference type="InterPro" id="IPR007125">
    <property type="entry name" value="H2A/H2B/H3"/>
</dbReference>
<dbReference type="AlphaFoldDB" id="A0A8S3XMI2"/>
<reference evidence="2" key="1">
    <citation type="submission" date="2021-04" db="EMBL/GenBank/DDBJ databases">
        <authorList>
            <person name="Tunstrom K."/>
        </authorList>
    </citation>
    <scope>NUCLEOTIDE SEQUENCE</scope>
</reference>
<dbReference type="Pfam" id="PF00125">
    <property type="entry name" value="Histone"/>
    <property type="match status" value="1"/>
</dbReference>
<accession>A0A8S3XMI2</accession>
<dbReference type="Proteomes" id="UP000691718">
    <property type="component" value="Unassembled WGS sequence"/>
</dbReference>
<gene>
    <name evidence="2" type="ORF">PAPOLLO_LOCUS20240</name>
</gene>
<evidence type="ECO:0000259" key="1">
    <source>
        <dbReference type="Pfam" id="PF00125"/>
    </source>
</evidence>
<name>A0A8S3XMI2_PARAO</name>
<comment type="caution">
    <text evidence="2">The sequence shown here is derived from an EMBL/GenBank/DDBJ whole genome shotgun (WGS) entry which is preliminary data.</text>
</comment>
<dbReference type="GO" id="GO:0030527">
    <property type="term" value="F:structural constituent of chromatin"/>
    <property type="evidence" value="ECO:0007669"/>
    <property type="project" value="InterPro"/>
</dbReference>
<feature type="domain" description="Core Histone H2A/H2B/H3" evidence="1">
    <location>
        <begin position="15"/>
        <end position="65"/>
    </location>
</feature>